<name>A0A8B7YLU3_ACAPL</name>
<feature type="compositionally biased region" description="Polar residues" evidence="3">
    <location>
        <begin position="24"/>
        <end position="37"/>
    </location>
</feature>
<evidence type="ECO:0000313" key="7">
    <source>
        <dbReference type="RefSeq" id="XP_022094234.1"/>
    </source>
</evidence>
<evidence type="ECO:0000313" key="8">
    <source>
        <dbReference type="RefSeq" id="XP_022094235.1"/>
    </source>
</evidence>
<dbReference type="Pfam" id="PF05729">
    <property type="entry name" value="NACHT"/>
    <property type="match status" value="1"/>
</dbReference>
<dbReference type="Gene3D" id="3.80.10.10">
    <property type="entry name" value="Ribonuclease Inhibitor"/>
    <property type="match status" value="1"/>
</dbReference>
<proteinExistence type="predicted"/>
<dbReference type="Pfam" id="PF13516">
    <property type="entry name" value="LRR_6"/>
    <property type="match status" value="2"/>
</dbReference>
<dbReference type="AlphaFoldDB" id="A0A8B7YLU3"/>
<protein>
    <submittedName>
        <fullName evidence="6 7">NLR family CARD domain-containing protein 4-like isoform X1</fullName>
    </submittedName>
</protein>
<dbReference type="PANTHER" id="PTHR46312">
    <property type="entry name" value="NACHT DOMAIN-CONTAINING PROTEIN"/>
    <property type="match status" value="1"/>
</dbReference>
<gene>
    <name evidence="6 7 8 9" type="primary">LOC110981190</name>
</gene>
<keyword evidence="2" id="KW-0067">ATP-binding</keyword>
<dbReference type="SUPFAM" id="SSF52540">
    <property type="entry name" value="P-loop containing nucleoside triphosphate hydrolases"/>
    <property type="match status" value="1"/>
</dbReference>
<dbReference type="KEGG" id="aplc:110981190"/>
<dbReference type="OrthoDB" id="1394818at2759"/>
<dbReference type="GO" id="GO:0005524">
    <property type="term" value="F:ATP binding"/>
    <property type="evidence" value="ECO:0007669"/>
    <property type="project" value="UniProtKB-KW"/>
</dbReference>
<dbReference type="InterPro" id="IPR001611">
    <property type="entry name" value="Leu-rich_rpt"/>
</dbReference>
<dbReference type="PANTHER" id="PTHR46312:SF2">
    <property type="entry name" value="NUCLEOTIDE-BINDING OLIGOMERIZATION DOMAIN-CONTAINING PROTEIN 2-LIKE"/>
    <property type="match status" value="1"/>
</dbReference>
<dbReference type="InterPro" id="IPR032675">
    <property type="entry name" value="LRR_dom_sf"/>
</dbReference>
<evidence type="ECO:0000256" key="2">
    <source>
        <dbReference type="ARBA" id="ARBA00022840"/>
    </source>
</evidence>
<dbReference type="SUPFAM" id="SSF52047">
    <property type="entry name" value="RNI-like"/>
    <property type="match status" value="1"/>
</dbReference>
<keyword evidence="5" id="KW-1185">Reference proteome</keyword>
<evidence type="ECO:0000256" key="3">
    <source>
        <dbReference type="SAM" id="MobiDB-lite"/>
    </source>
</evidence>
<feature type="region of interest" description="Disordered" evidence="3">
    <location>
        <begin position="109"/>
        <end position="150"/>
    </location>
</feature>
<dbReference type="InterPro" id="IPR007111">
    <property type="entry name" value="NACHT_NTPase"/>
</dbReference>
<evidence type="ECO:0000313" key="6">
    <source>
        <dbReference type="RefSeq" id="XP_022094233.1"/>
    </source>
</evidence>
<evidence type="ECO:0000259" key="4">
    <source>
        <dbReference type="PROSITE" id="PS50837"/>
    </source>
</evidence>
<evidence type="ECO:0000313" key="9">
    <source>
        <dbReference type="RefSeq" id="XP_022094236.1"/>
    </source>
</evidence>
<feature type="region of interest" description="Disordered" evidence="3">
    <location>
        <begin position="1"/>
        <end position="63"/>
    </location>
</feature>
<dbReference type="Proteomes" id="UP000694845">
    <property type="component" value="Unplaced"/>
</dbReference>
<feature type="domain" description="NACHT" evidence="4">
    <location>
        <begin position="229"/>
        <end position="357"/>
    </location>
</feature>
<evidence type="ECO:0000256" key="1">
    <source>
        <dbReference type="ARBA" id="ARBA00022741"/>
    </source>
</evidence>
<dbReference type="RefSeq" id="XP_022094235.1">
    <property type="nucleotide sequence ID" value="XM_022238543.1"/>
</dbReference>
<accession>A0A8B7YLU3</accession>
<dbReference type="RefSeq" id="XP_022094236.1">
    <property type="nucleotide sequence ID" value="XM_022238544.1"/>
</dbReference>
<dbReference type="Gene3D" id="3.40.50.300">
    <property type="entry name" value="P-loop containing nucleotide triphosphate hydrolases"/>
    <property type="match status" value="1"/>
</dbReference>
<evidence type="ECO:0000313" key="5">
    <source>
        <dbReference type="Proteomes" id="UP000694845"/>
    </source>
</evidence>
<dbReference type="GeneID" id="110981190"/>
<dbReference type="InterPro" id="IPR027417">
    <property type="entry name" value="P-loop_NTPase"/>
</dbReference>
<sequence length="917" mass="103134">MKRIRKWLGRELVPTGRGNRRNQQETMTPNEPETQEQIADRECQETEEQTGGEQTLAVRRPDNQDQIIVPVPVAVFQQMLQTQHQVSGSGNIPINNPTDCTINIYQSKDSARTSHQPGQLSGDMSENQPSISQQPTTQGAVSNPLTPECSTSDVRSQAAAAKCKDALKLHYRTAGSYVQLNPWCDEHKKHIKDIYTRLQLANAKGNRRGTLVSYEDILVLKTREGDLIPIAVFGGLAGRGKSTLYDKIAYDWAVDCSQALQKYELVFLLKMSYLEQASDLIDAVFDQLIAENIAKHIEKGDLQSYIEKDSDKVLILLDGFDELETTSLSESSFGSILKLLSRKSYRGCTVLVSTRPSHLHRLITNELVQEPFTHVRVLGFDKDSIEEYVQRYYSDEPDKAKGLLERIGSSDNLSTLAESPMLLLLMCLLWREDSTLPETMSRLYQNAIEYIAKRKKVSEEEMSRVVIALGKVGLRGLLSPQQELTFKESDFERNVFDVALKVGILTRQRVCKRLKPYNSVQFIHKTFQEFCAAAYLQILFQANTEEFHSSVNEIMSKDPSGFEYLLRFCCGDNEACTLEILKVFRVKRRMGLSRECHLALHCYFEGQCKCLPPETFMSSILTKFIEIDHLNNDSENSLRYFVQRVAQVTKDSGNVYLAKVKSVSLKSRGFLIVSESLCDLPNLDTLCVSYNDLGGTAASWCNQLGQCKALQDLTLVGCSLNGQDMVHVAESLRGLPNLVTLALPENDLSGTAASWCKQLGQYKALQRLDLSWCKLNARAVVRVAKSLGVLPNLVEWDLSFNDLGGTAALWSKQVGQCKPLCCLEMSDCSLNGQDMVCVARSVSGLPNLVTLDLSHNDLGGLARSFCAEIKKFKVLRKLILHEKPEELSDNDPCAFLIFKPRFNRRRMDYDNQRFAAH</sequence>
<reference evidence="6 7" key="1">
    <citation type="submission" date="2025-04" db="UniProtKB">
        <authorList>
            <consortium name="RefSeq"/>
        </authorList>
    </citation>
    <scope>IDENTIFICATION</scope>
</reference>
<dbReference type="RefSeq" id="XP_022094233.1">
    <property type="nucleotide sequence ID" value="XM_022238541.1"/>
</dbReference>
<keyword evidence="1" id="KW-0547">Nucleotide-binding</keyword>
<organism evidence="5 6">
    <name type="scientific">Acanthaster planci</name>
    <name type="common">Crown-of-thorns starfish</name>
    <dbReference type="NCBI Taxonomy" id="133434"/>
    <lineage>
        <taxon>Eukaryota</taxon>
        <taxon>Metazoa</taxon>
        <taxon>Echinodermata</taxon>
        <taxon>Eleutherozoa</taxon>
        <taxon>Asterozoa</taxon>
        <taxon>Asteroidea</taxon>
        <taxon>Valvatacea</taxon>
        <taxon>Valvatida</taxon>
        <taxon>Acanthasteridae</taxon>
        <taxon>Acanthaster</taxon>
    </lineage>
</organism>
<dbReference type="RefSeq" id="XP_022094234.1">
    <property type="nucleotide sequence ID" value="XM_022238542.1"/>
</dbReference>
<dbReference type="PROSITE" id="PS50837">
    <property type="entry name" value="NACHT"/>
    <property type="match status" value="1"/>
</dbReference>